<dbReference type="InterPro" id="IPR012337">
    <property type="entry name" value="RNaseH-like_sf"/>
</dbReference>
<sequence>MSKKGSPWENAYQESFYNNFKTDLGLEFERFETIGEFVEAIHQTITDYNNQRIHTKLKMAPKAFRQKFYQSLQVQQLNGCRKSV</sequence>
<organism evidence="2 3">
    <name type="scientific">Candidatus Woesebacteria bacterium CG22_combo_CG10-13_8_21_14_all_39_10</name>
    <dbReference type="NCBI Taxonomy" id="1975059"/>
    <lineage>
        <taxon>Bacteria</taxon>
        <taxon>Candidatus Woeseibacteriota</taxon>
    </lineage>
</organism>
<dbReference type="Pfam" id="PF13683">
    <property type="entry name" value="rve_3"/>
    <property type="match status" value="1"/>
</dbReference>
<evidence type="ECO:0000313" key="3">
    <source>
        <dbReference type="Proteomes" id="UP000229847"/>
    </source>
</evidence>
<protein>
    <recommendedName>
        <fullName evidence="1">Integrase catalytic domain-containing protein</fullName>
    </recommendedName>
</protein>
<dbReference type="InterPro" id="IPR001584">
    <property type="entry name" value="Integrase_cat-core"/>
</dbReference>
<dbReference type="EMBL" id="PCSW01000069">
    <property type="protein sequence ID" value="PIP57586.1"/>
    <property type="molecule type" value="Genomic_DNA"/>
</dbReference>
<accession>A0A2H0BIR9</accession>
<dbReference type="AlphaFoldDB" id="A0A2H0BIR9"/>
<dbReference type="SUPFAM" id="SSF53098">
    <property type="entry name" value="Ribonuclease H-like"/>
    <property type="match status" value="1"/>
</dbReference>
<feature type="domain" description="Integrase catalytic" evidence="1">
    <location>
        <begin position="1"/>
        <end position="61"/>
    </location>
</feature>
<name>A0A2H0BIR9_9BACT</name>
<dbReference type="GO" id="GO:0015074">
    <property type="term" value="P:DNA integration"/>
    <property type="evidence" value="ECO:0007669"/>
    <property type="project" value="InterPro"/>
</dbReference>
<dbReference type="Proteomes" id="UP000229847">
    <property type="component" value="Unassembled WGS sequence"/>
</dbReference>
<reference evidence="2 3" key="1">
    <citation type="submission" date="2017-09" db="EMBL/GenBank/DDBJ databases">
        <title>Depth-based differentiation of microbial function through sediment-hosted aquifers and enrichment of novel symbionts in the deep terrestrial subsurface.</title>
        <authorList>
            <person name="Probst A.J."/>
            <person name="Ladd B."/>
            <person name="Jarett J.K."/>
            <person name="Geller-Mcgrath D.E."/>
            <person name="Sieber C.M."/>
            <person name="Emerson J.B."/>
            <person name="Anantharaman K."/>
            <person name="Thomas B.C."/>
            <person name="Malmstrom R."/>
            <person name="Stieglmeier M."/>
            <person name="Klingl A."/>
            <person name="Woyke T."/>
            <person name="Ryan C.M."/>
            <person name="Banfield J.F."/>
        </authorList>
    </citation>
    <scope>NUCLEOTIDE SEQUENCE [LARGE SCALE GENOMIC DNA]</scope>
    <source>
        <strain evidence="2">CG22_combo_CG10-13_8_21_14_all_39_10</strain>
    </source>
</reference>
<evidence type="ECO:0000313" key="2">
    <source>
        <dbReference type="EMBL" id="PIP57586.1"/>
    </source>
</evidence>
<comment type="caution">
    <text evidence="2">The sequence shown here is derived from an EMBL/GenBank/DDBJ whole genome shotgun (WGS) entry which is preliminary data.</text>
</comment>
<proteinExistence type="predicted"/>
<evidence type="ECO:0000259" key="1">
    <source>
        <dbReference type="Pfam" id="PF13683"/>
    </source>
</evidence>
<gene>
    <name evidence="2" type="ORF">COX03_02295</name>
</gene>